<evidence type="ECO:0000256" key="5">
    <source>
        <dbReference type="ARBA" id="ARBA00022691"/>
    </source>
</evidence>
<organism evidence="10 11">
    <name type="scientific">Beggiatoa leptomitoformis</name>
    <dbReference type="NCBI Taxonomy" id="288004"/>
    <lineage>
        <taxon>Bacteria</taxon>
        <taxon>Pseudomonadati</taxon>
        <taxon>Pseudomonadota</taxon>
        <taxon>Gammaproteobacteria</taxon>
        <taxon>Thiotrichales</taxon>
        <taxon>Thiotrichaceae</taxon>
        <taxon>Beggiatoa</taxon>
    </lineage>
</organism>
<comment type="pathway">
    <text evidence="7 9">tRNA modification; N(7)-methylguanine-tRNA biosynthesis.</text>
</comment>
<comment type="similarity">
    <text evidence="8 9">Belongs to the class I-like SAM-binding methyltransferase superfamily. TrmB family.</text>
</comment>
<name>A0A2N9YH20_9GAMM</name>
<dbReference type="RefSeq" id="WP_062152509.1">
    <property type="nucleotide sequence ID" value="NZ_CP012373.2"/>
</dbReference>
<dbReference type="EC" id="2.1.1.33" evidence="9"/>
<evidence type="ECO:0000256" key="6">
    <source>
        <dbReference type="ARBA" id="ARBA00022694"/>
    </source>
</evidence>
<dbReference type="PROSITE" id="PS51625">
    <property type="entry name" value="SAM_MT_TRMB"/>
    <property type="match status" value="1"/>
</dbReference>
<dbReference type="GO" id="GO:0043527">
    <property type="term" value="C:tRNA methyltransferase complex"/>
    <property type="evidence" value="ECO:0007669"/>
    <property type="project" value="TreeGrafter"/>
</dbReference>
<dbReference type="NCBIfam" id="TIGR00091">
    <property type="entry name" value="tRNA (guanosine(46)-N7)-methyltransferase TrmB"/>
    <property type="match status" value="1"/>
</dbReference>
<dbReference type="OrthoDB" id="9802090at2"/>
<keyword evidence="11" id="KW-1185">Reference proteome</keyword>
<dbReference type="Pfam" id="PF02390">
    <property type="entry name" value="Methyltransf_4"/>
    <property type="match status" value="1"/>
</dbReference>
<dbReference type="GO" id="GO:0008176">
    <property type="term" value="F:tRNA (guanine(46)-N7)-methyltransferase activity"/>
    <property type="evidence" value="ECO:0007669"/>
    <property type="project" value="UniProtKB-UniRule"/>
</dbReference>
<gene>
    <name evidence="9 10" type="primary">trmB</name>
    <name evidence="10" type="ORF">BLE401_14050</name>
</gene>
<evidence type="ECO:0000256" key="7">
    <source>
        <dbReference type="ARBA" id="ARBA00060552"/>
    </source>
</evidence>
<feature type="binding site" evidence="9">
    <location>
        <position position="55"/>
    </location>
    <ligand>
        <name>S-adenosyl-L-methionine</name>
        <dbReference type="ChEBI" id="CHEBI:59789"/>
    </ligand>
</feature>
<accession>A0A2N9YH20</accession>
<keyword evidence="4 9" id="KW-0808">Transferase</keyword>
<dbReference type="InterPro" id="IPR003358">
    <property type="entry name" value="tRNA_(Gua-N-7)_MeTrfase_Trmb"/>
</dbReference>
<dbReference type="UniPathway" id="UPA00989"/>
<dbReference type="EMBL" id="CP018889">
    <property type="protein sequence ID" value="AUI69699.1"/>
    <property type="molecule type" value="Genomic_DNA"/>
</dbReference>
<feature type="binding site" evidence="9">
    <location>
        <begin position="203"/>
        <end position="206"/>
    </location>
    <ligand>
        <name>substrate</name>
    </ligand>
</feature>
<dbReference type="Proteomes" id="UP000234271">
    <property type="component" value="Chromosome"/>
</dbReference>
<keyword evidence="6 9" id="KW-0819">tRNA processing</keyword>
<proteinExistence type="inferred from homology"/>
<dbReference type="PANTHER" id="PTHR23417:SF14">
    <property type="entry name" value="PENTACOTRIPEPTIDE-REPEAT REGION OF PRORP DOMAIN-CONTAINING PROTEIN"/>
    <property type="match status" value="1"/>
</dbReference>
<comment type="function">
    <text evidence="2 9">Catalyzes the formation of N(7)-methylguanine at position 46 (m7G46) in tRNA.</text>
</comment>
<dbReference type="KEGG" id="blep:AL038_10230"/>
<sequence length="229" mass="26276">MQPLTNIRSFVRRNGRMTPSQQLAYTNLWSRYGVDPVGVLDLNDLFARSQPKHLEIGFGMGDALLEMAQQHPENDYLGIDVHLPGFGKVLKQIEAENITNIRLFNGDAVLLLQNHIALASLDTVYLFFPDPWHKKRHNKRRLVQAAFVELLASRLTTEGIFHLATDWQDYAEQMLQVMEASPQFQNMTAPNSYAPRPADRPLTKFEQRGHRHGHGVWDLLYKKTTPSIF</sequence>
<evidence type="ECO:0000256" key="2">
    <source>
        <dbReference type="ARBA" id="ARBA00003015"/>
    </source>
</evidence>
<keyword evidence="3 9" id="KW-0489">Methyltransferase</keyword>
<dbReference type="InterPro" id="IPR029063">
    <property type="entry name" value="SAM-dependent_MTases_sf"/>
</dbReference>
<evidence type="ECO:0000256" key="9">
    <source>
        <dbReference type="HAMAP-Rule" id="MF_01057"/>
    </source>
</evidence>
<feature type="region of interest" description="Interaction with RNA" evidence="9">
    <location>
        <begin position="136"/>
        <end position="141"/>
    </location>
</feature>
<keyword evidence="5 9" id="KW-0949">S-adenosyl-L-methionine</keyword>
<dbReference type="InterPro" id="IPR055361">
    <property type="entry name" value="tRNA_methyltr_TrmB_bact"/>
</dbReference>
<dbReference type="PANTHER" id="PTHR23417">
    <property type="entry name" value="3-DEOXY-D-MANNO-OCTULOSONIC-ACID TRANSFERASE/TRNA GUANINE-N 7 - -METHYLTRANSFERASE"/>
    <property type="match status" value="1"/>
</dbReference>
<feature type="binding site" evidence="9">
    <location>
        <position position="134"/>
    </location>
    <ligand>
        <name>substrate</name>
    </ligand>
</feature>
<evidence type="ECO:0000256" key="4">
    <source>
        <dbReference type="ARBA" id="ARBA00022679"/>
    </source>
</evidence>
<dbReference type="CDD" id="cd02440">
    <property type="entry name" value="AdoMet_MTases"/>
    <property type="match status" value="1"/>
</dbReference>
<feature type="binding site" evidence="9">
    <location>
        <position position="80"/>
    </location>
    <ligand>
        <name>S-adenosyl-L-methionine</name>
        <dbReference type="ChEBI" id="CHEBI:59789"/>
    </ligand>
</feature>
<feature type="binding site" evidence="9">
    <location>
        <position position="130"/>
    </location>
    <ligand>
        <name>S-adenosyl-L-methionine</name>
        <dbReference type="ChEBI" id="CHEBI:59789"/>
    </ligand>
</feature>
<evidence type="ECO:0000313" key="11">
    <source>
        <dbReference type="Proteomes" id="UP000234271"/>
    </source>
</evidence>
<evidence type="ECO:0000313" key="10">
    <source>
        <dbReference type="EMBL" id="AUI69699.1"/>
    </source>
</evidence>
<reference evidence="11" key="1">
    <citation type="submission" date="2016-12" db="EMBL/GenBank/DDBJ databases">
        <title>Complete Genome Sequence of Beggiatoa leptomitiformis D-401.</title>
        <authorList>
            <person name="Fomenkov A."/>
            <person name="Vincze T."/>
            <person name="Grabovich M."/>
            <person name="Anton B.P."/>
            <person name="Dubinina G."/>
            <person name="Orlova M."/>
            <person name="Belousova E."/>
            <person name="Roberts R.J."/>
        </authorList>
    </citation>
    <scope>NUCLEOTIDE SEQUENCE [LARGE SCALE GENOMIC DNA]</scope>
    <source>
        <strain evidence="11">D-401</strain>
    </source>
</reference>
<evidence type="ECO:0000256" key="3">
    <source>
        <dbReference type="ARBA" id="ARBA00022603"/>
    </source>
</evidence>
<dbReference type="STRING" id="288004.AL038_10230"/>
<dbReference type="HAMAP" id="MF_01057">
    <property type="entry name" value="tRNA_methyltr_TrmB"/>
    <property type="match status" value="1"/>
</dbReference>
<evidence type="ECO:0000256" key="1">
    <source>
        <dbReference type="ARBA" id="ARBA00000142"/>
    </source>
</evidence>
<dbReference type="SUPFAM" id="SSF53335">
    <property type="entry name" value="S-adenosyl-L-methionine-dependent methyltransferases"/>
    <property type="match status" value="1"/>
</dbReference>
<dbReference type="FunFam" id="3.40.50.150:FF:000035">
    <property type="entry name" value="tRNA (guanine-N(7)-)-methyltransferase"/>
    <property type="match status" value="1"/>
</dbReference>
<dbReference type="AlphaFoldDB" id="A0A2N9YH20"/>
<evidence type="ECO:0000256" key="8">
    <source>
        <dbReference type="ARBA" id="ARBA00060767"/>
    </source>
</evidence>
<dbReference type="Gene3D" id="3.40.50.150">
    <property type="entry name" value="Vaccinia Virus protein VP39"/>
    <property type="match status" value="1"/>
</dbReference>
<feature type="binding site" evidence="9">
    <location>
        <position position="107"/>
    </location>
    <ligand>
        <name>S-adenosyl-L-methionine</name>
        <dbReference type="ChEBI" id="CHEBI:59789"/>
    </ligand>
</feature>
<protein>
    <recommendedName>
        <fullName evidence="9">tRNA (guanine-N(7)-)-methyltransferase</fullName>
        <ecNumber evidence="9">2.1.1.33</ecNumber>
    </recommendedName>
    <alternativeName>
        <fullName evidence="9">tRNA (guanine(46)-N(7))-methyltransferase</fullName>
    </alternativeName>
    <alternativeName>
        <fullName evidence="9">tRNA(m7G46)-methyltransferase</fullName>
    </alternativeName>
</protein>
<feature type="binding site" evidence="9">
    <location>
        <position position="166"/>
    </location>
    <ligand>
        <name>substrate</name>
    </ligand>
</feature>
<comment type="catalytic activity">
    <reaction evidence="1 9">
        <text>guanosine(46) in tRNA + S-adenosyl-L-methionine = N(7)-methylguanosine(46) in tRNA + S-adenosyl-L-homocysteine</text>
        <dbReference type="Rhea" id="RHEA:42708"/>
        <dbReference type="Rhea" id="RHEA-COMP:10188"/>
        <dbReference type="Rhea" id="RHEA-COMP:10189"/>
        <dbReference type="ChEBI" id="CHEBI:57856"/>
        <dbReference type="ChEBI" id="CHEBI:59789"/>
        <dbReference type="ChEBI" id="CHEBI:74269"/>
        <dbReference type="ChEBI" id="CHEBI:74480"/>
        <dbReference type="EC" id="2.1.1.33"/>
    </reaction>
</comment>